<reference evidence="3 4" key="1">
    <citation type="journal article" date="2006" name="Nat. Biotechnol.">
        <title>Genome sequence of the bioplastic-producing 'Knallgas' bacterium Ralstonia eutropha H16.</title>
        <authorList>
            <person name="Pohlmann A."/>
            <person name="Fricke W.F."/>
            <person name="Reinecke F."/>
            <person name="Kusian B."/>
            <person name="Liesegang H."/>
            <person name="Cramm R."/>
            <person name="Eitinger T."/>
            <person name="Ewering C."/>
            <person name="Potter M."/>
            <person name="Schwartz E."/>
            <person name="Strittmatter A."/>
            <person name="Voss I."/>
            <person name="Gottschalk G."/>
            <person name="Steinbuechel A."/>
            <person name="Friedrich B."/>
            <person name="Bowien B."/>
        </authorList>
    </citation>
    <scope>NUCLEOTIDE SEQUENCE [LARGE SCALE GENOMIC DNA]</scope>
    <source>
        <strain evidence="4">ATCC 17699 / DSM 428 / KCTC 22496 / NCIMB 10442 / H16 / Stanier 337</strain>
    </source>
</reference>
<dbReference type="EMBL" id="AM260480">
    <property type="protein sequence ID" value="CAJ95168.1"/>
    <property type="molecule type" value="Genomic_DNA"/>
</dbReference>
<keyword evidence="3" id="KW-0675">Receptor</keyword>
<dbReference type="HOGENOM" id="CLU_045683_0_2_4"/>
<dbReference type="Proteomes" id="UP000008210">
    <property type="component" value="Chromosome 2"/>
</dbReference>
<evidence type="ECO:0000313" key="4">
    <source>
        <dbReference type="Proteomes" id="UP000008210"/>
    </source>
</evidence>
<dbReference type="KEGG" id="reh:H16_B0368"/>
<dbReference type="AlphaFoldDB" id="Q0K4A6"/>
<evidence type="ECO:0000313" key="3">
    <source>
        <dbReference type="EMBL" id="CAJ95168.1"/>
    </source>
</evidence>
<dbReference type="PANTHER" id="PTHR42928:SF5">
    <property type="entry name" value="BLR1237 PROTEIN"/>
    <property type="match status" value="1"/>
</dbReference>
<dbReference type="eggNOG" id="COG3181">
    <property type="taxonomic scope" value="Bacteria"/>
</dbReference>
<accession>Q0K4A6</accession>
<protein>
    <submittedName>
        <fullName evidence="3">Probable extra-cytoplasmic solute receptor</fullName>
    </submittedName>
</protein>
<dbReference type="Pfam" id="PF03401">
    <property type="entry name" value="TctC"/>
    <property type="match status" value="1"/>
</dbReference>
<name>Q0K4A6_CUPNH</name>
<sequence>MAPDGGNHGVATSRQAFGPDLAPRSTCEEKTNMLMKQKKALLPILALAWSAAVMAQAYPGKPVTLILPSAPGGLVDTIGRAYGDEFTRRTGQPVVVVNKPGASGALGTLAAARAAPDGYTLLMAQSTAIFNVPLTMKKVPYEVRRDFAFITQVSAGTLVLAVNAAVPARNLQEFVAWAKNNRDKVNYGSYGVGSNAHLVIGHLNSSRGLEMSHIPYPSEMQDLQGLAGGSVQLTIASAGALAPYVASGKIRPLAVVGDTRLPAMPDVPTMAEAGFSDPEFRSHAWIVLMAPAGIPPNVQAFLEKTSREIIRSTPLKARFQAYGFEPMGNSSAEFRQNFEAALPVIGRLIKLSGAREE</sequence>
<organism evidence="3 4">
    <name type="scientific">Cupriavidus necator (strain ATCC 17699 / DSM 428 / KCTC 22496 / NCIMB 10442 / H16 / Stanier 337)</name>
    <name type="common">Ralstonia eutropha</name>
    <dbReference type="NCBI Taxonomy" id="381666"/>
    <lineage>
        <taxon>Bacteria</taxon>
        <taxon>Pseudomonadati</taxon>
        <taxon>Pseudomonadota</taxon>
        <taxon>Betaproteobacteria</taxon>
        <taxon>Burkholderiales</taxon>
        <taxon>Burkholderiaceae</taxon>
        <taxon>Cupriavidus</taxon>
    </lineage>
</organism>
<proteinExistence type="inferred from homology"/>
<dbReference type="SUPFAM" id="SSF53850">
    <property type="entry name" value="Periplasmic binding protein-like II"/>
    <property type="match status" value="1"/>
</dbReference>
<dbReference type="Gene3D" id="3.40.190.150">
    <property type="entry name" value="Bordetella uptake gene, domain 1"/>
    <property type="match status" value="1"/>
</dbReference>
<dbReference type="InterPro" id="IPR005064">
    <property type="entry name" value="BUG"/>
</dbReference>
<comment type="similarity">
    <text evidence="1">Belongs to the UPF0065 (bug) family.</text>
</comment>
<gene>
    <name evidence="3" type="ordered locus">H16_B0368</name>
</gene>
<evidence type="ECO:0000256" key="2">
    <source>
        <dbReference type="SAM" id="MobiDB-lite"/>
    </source>
</evidence>
<dbReference type="Gene3D" id="3.40.190.10">
    <property type="entry name" value="Periplasmic binding protein-like II"/>
    <property type="match status" value="1"/>
</dbReference>
<dbReference type="InterPro" id="IPR042100">
    <property type="entry name" value="Bug_dom1"/>
</dbReference>
<keyword evidence="4" id="KW-1185">Reference proteome</keyword>
<dbReference type="PANTHER" id="PTHR42928">
    <property type="entry name" value="TRICARBOXYLATE-BINDING PROTEIN"/>
    <property type="match status" value="1"/>
</dbReference>
<evidence type="ECO:0000256" key="1">
    <source>
        <dbReference type="ARBA" id="ARBA00006987"/>
    </source>
</evidence>
<feature type="region of interest" description="Disordered" evidence="2">
    <location>
        <begin position="1"/>
        <end position="24"/>
    </location>
</feature>
<dbReference type="PIRSF" id="PIRSF017082">
    <property type="entry name" value="YflP"/>
    <property type="match status" value="1"/>
</dbReference>
<dbReference type="STRING" id="381666.H16_B0368"/>
<dbReference type="CDD" id="cd07012">
    <property type="entry name" value="PBP2_Bug_TTT"/>
    <property type="match status" value="1"/>
</dbReference>